<accession>A0A917W262</accession>
<organism evidence="1 2">
    <name type="scientific">Sporolactobacillus putidus</name>
    <dbReference type="NCBI Taxonomy" id="492735"/>
    <lineage>
        <taxon>Bacteria</taxon>
        <taxon>Bacillati</taxon>
        <taxon>Bacillota</taxon>
        <taxon>Bacilli</taxon>
        <taxon>Bacillales</taxon>
        <taxon>Sporolactobacillaceae</taxon>
        <taxon>Sporolactobacillus</taxon>
    </lineage>
</organism>
<name>A0A917W262_9BACL</name>
<sequence>MTRNGFNAFVHKSFRLTFNPKPIMAVVKINEEKEEIPFITFSGSVNKCPST</sequence>
<reference evidence="1" key="1">
    <citation type="journal article" date="2014" name="Int. J. Syst. Evol. Microbiol.">
        <title>Complete genome sequence of Corynebacterium casei LMG S-19264T (=DSM 44701T), isolated from a smear-ripened cheese.</title>
        <authorList>
            <consortium name="US DOE Joint Genome Institute (JGI-PGF)"/>
            <person name="Walter F."/>
            <person name="Albersmeier A."/>
            <person name="Kalinowski J."/>
            <person name="Ruckert C."/>
        </authorList>
    </citation>
    <scope>NUCLEOTIDE SEQUENCE</scope>
    <source>
        <strain evidence="1">JCM 15325</strain>
    </source>
</reference>
<reference evidence="1" key="2">
    <citation type="submission" date="2020-09" db="EMBL/GenBank/DDBJ databases">
        <authorList>
            <person name="Sun Q."/>
            <person name="Ohkuma M."/>
        </authorList>
    </citation>
    <scope>NUCLEOTIDE SEQUENCE</scope>
    <source>
        <strain evidence="1">JCM 15325</strain>
    </source>
</reference>
<evidence type="ECO:0000313" key="1">
    <source>
        <dbReference type="EMBL" id="GGL53950.1"/>
    </source>
</evidence>
<protein>
    <submittedName>
        <fullName evidence="1">Uncharacterized protein</fullName>
    </submittedName>
</protein>
<dbReference type="EMBL" id="BMOK01000006">
    <property type="protein sequence ID" value="GGL53950.1"/>
    <property type="molecule type" value="Genomic_DNA"/>
</dbReference>
<dbReference type="Proteomes" id="UP000654670">
    <property type="component" value="Unassembled WGS sequence"/>
</dbReference>
<dbReference type="AlphaFoldDB" id="A0A917W262"/>
<gene>
    <name evidence="1" type="ORF">GCM10007968_17440</name>
</gene>
<keyword evidence="2" id="KW-1185">Reference proteome</keyword>
<proteinExistence type="predicted"/>
<comment type="caution">
    <text evidence="1">The sequence shown here is derived from an EMBL/GenBank/DDBJ whole genome shotgun (WGS) entry which is preliminary data.</text>
</comment>
<evidence type="ECO:0000313" key="2">
    <source>
        <dbReference type="Proteomes" id="UP000654670"/>
    </source>
</evidence>